<reference evidence="2" key="1">
    <citation type="submission" date="2021-01" db="EMBL/GenBank/DDBJ databases">
        <title>Chromosome-level genome assembly of a human fungal pathogen reveals clustering of transcriptionally co-regulated genes.</title>
        <authorList>
            <person name="Voorhies M."/>
            <person name="Cohen S."/>
            <person name="Shea T.P."/>
            <person name="Petrus S."/>
            <person name="Munoz J.F."/>
            <person name="Poplawski S."/>
            <person name="Goldman W.E."/>
            <person name="Michael T."/>
            <person name="Cuomo C.A."/>
            <person name="Sil A."/>
            <person name="Beyhan S."/>
        </authorList>
    </citation>
    <scope>NUCLEOTIDE SEQUENCE</scope>
    <source>
        <strain evidence="2">H88</strain>
    </source>
</reference>
<name>A0A8A1LZE7_AJEC8</name>
<evidence type="ECO:0000313" key="3">
    <source>
        <dbReference type="Proteomes" id="UP000663419"/>
    </source>
</evidence>
<sequence>MPNNKTKHNQVKPGFYPYIRNPPPLNSPLPSSICWFPLPFLSFFLLLFIPPWPPWNSSDRRPHSSMPSWVQCAALRFVPNYCRRMPGPVHSPSPEPGLGSKFSYLLFLLLVTALFAVLLLFLFLLFIG</sequence>
<feature type="transmembrane region" description="Helical" evidence="1">
    <location>
        <begin position="33"/>
        <end position="52"/>
    </location>
</feature>
<dbReference type="AlphaFoldDB" id="A0A8A1LZE7"/>
<gene>
    <name evidence="2" type="ORF">I7I53_12232</name>
</gene>
<proteinExistence type="predicted"/>
<dbReference type="EMBL" id="CP069107">
    <property type="protein sequence ID" value="QSS57903.1"/>
    <property type="molecule type" value="Genomic_DNA"/>
</dbReference>
<organism evidence="2 3">
    <name type="scientific">Ajellomyces capsulatus (strain H88)</name>
    <name type="common">Darling's disease fungus</name>
    <name type="synonym">Histoplasma capsulatum</name>
    <dbReference type="NCBI Taxonomy" id="544711"/>
    <lineage>
        <taxon>Eukaryota</taxon>
        <taxon>Fungi</taxon>
        <taxon>Dikarya</taxon>
        <taxon>Ascomycota</taxon>
        <taxon>Pezizomycotina</taxon>
        <taxon>Eurotiomycetes</taxon>
        <taxon>Eurotiomycetidae</taxon>
        <taxon>Onygenales</taxon>
        <taxon>Ajellomycetaceae</taxon>
        <taxon>Histoplasma</taxon>
    </lineage>
</organism>
<dbReference type="Proteomes" id="UP000663419">
    <property type="component" value="Chromosome 6"/>
</dbReference>
<dbReference type="VEuPathDB" id="FungiDB:I7I53_12232"/>
<evidence type="ECO:0000313" key="2">
    <source>
        <dbReference type="EMBL" id="QSS57903.1"/>
    </source>
</evidence>
<feature type="transmembrane region" description="Helical" evidence="1">
    <location>
        <begin position="102"/>
        <end position="127"/>
    </location>
</feature>
<evidence type="ECO:0000256" key="1">
    <source>
        <dbReference type="SAM" id="Phobius"/>
    </source>
</evidence>
<accession>A0A8A1LZE7</accession>
<protein>
    <submittedName>
        <fullName evidence="2">Uncharacterized protein</fullName>
    </submittedName>
</protein>
<keyword evidence="1" id="KW-1133">Transmembrane helix</keyword>
<keyword evidence="1" id="KW-0812">Transmembrane</keyword>
<keyword evidence="1" id="KW-0472">Membrane</keyword>